<organism evidence="1 2">
    <name type="scientific">Verticillium longisporum</name>
    <name type="common">Verticillium dahliae var. longisporum</name>
    <dbReference type="NCBI Taxonomy" id="100787"/>
    <lineage>
        <taxon>Eukaryota</taxon>
        <taxon>Fungi</taxon>
        <taxon>Dikarya</taxon>
        <taxon>Ascomycota</taxon>
        <taxon>Pezizomycotina</taxon>
        <taxon>Sordariomycetes</taxon>
        <taxon>Hypocreomycetidae</taxon>
        <taxon>Glomerellales</taxon>
        <taxon>Plectosphaerellaceae</taxon>
        <taxon>Verticillium</taxon>
    </lineage>
</organism>
<proteinExistence type="predicted"/>
<dbReference type="EMBL" id="CVQI01037167">
    <property type="protein sequence ID" value="CRK48009.1"/>
    <property type="molecule type" value="Genomic_DNA"/>
</dbReference>
<gene>
    <name evidence="1" type="ORF">BN1723_020459</name>
</gene>
<name>A0A0G4NNL0_VERLO</name>
<accession>A0A0G4NNL0</accession>
<reference evidence="2" key="1">
    <citation type="submission" date="2015-05" db="EMBL/GenBank/DDBJ databases">
        <authorList>
            <person name="Fogelqvist Johan"/>
        </authorList>
    </citation>
    <scope>NUCLEOTIDE SEQUENCE [LARGE SCALE GENOMIC DNA]</scope>
</reference>
<dbReference type="Proteomes" id="UP000045706">
    <property type="component" value="Unassembled WGS sequence"/>
</dbReference>
<feature type="non-terminal residue" evidence="1">
    <location>
        <position position="1"/>
    </location>
</feature>
<evidence type="ECO:0000313" key="1">
    <source>
        <dbReference type="EMBL" id="CRK48009.1"/>
    </source>
</evidence>
<evidence type="ECO:0000313" key="2">
    <source>
        <dbReference type="Proteomes" id="UP000045706"/>
    </source>
</evidence>
<protein>
    <submittedName>
        <fullName evidence="1">Uncharacterized protein</fullName>
    </submittedName>
</protein>
<sequence>RGGRPPWIRLLRLRPAGR</sequence>
<dbReference type="AlphaFoldDB" id="A0A0G4NNL0"/>